<reference evidence="2" key="1">
    <citation type="submission" date="2016-11" db="EMBL/GenBank/DDBJ databases">
        <authorList>
            <person name="Varghese N."/>
            <person name="Submissions S."/>
        </authorList>
    </citation>
    <scope>NUCLEOTIDE SEQUENCE [LARGE SCALE GENOMIC DNA]</scope>
    <source>
        <strain evidence="2">DSM 26884</strain>
    </source>
</reference>
<evidence type="ECO:0000313" key="1">
    <source>
        <dbReference type="EMBL" id="SHI87584.1"/>
    </source>
</evidence>
<evidence type="ECO:0000313" key="2">
    <source>
        <dbReference type="Proteomes" id="UP000184192"/>
    </source>
</evidence>
<keyword evidence="2" id="KW-1185">Reference proteome</keyword>
<dbReference type="GeneID" id="92711973"/>
<accession>A0A1M6EQ44</accession>
<dbReference type="eggNOG" id="ENOG5030PC3">
    <property type="taxonomic scope" value="Bacteria"/>
</dbReference>
<organism evidence="1 2">
    <name type="scientific">Bacteroides stercorirosoris</name>
    <dbReference type="NCBI Taxonomy" id="871324"/>
    <lineage>
        <taxon>Bacteria</taxon>
        <taxon>Pseudomonadati</taxon>
        <taxon>Bacteroidota</taxon>
        <taxon>Bacteroidia</taxon>
        <taxon>Bacteroidales</taxon>
        <taxon>Bacteroidaceae</taxon>
        <taxon>Bacteroides</taxon>
    </lineage>
</organism>
<name>A0A1M6EQ44_9BACE</name>
<gene>
    <name evidence="1" type="ORF">SAMN05444350_1108</name>
</gene>
<sequence length="73" mass="7882">MKLVKMNESVNRSFSGKTATEEVTSVGYDITENDSVVGSANISQGGYLAVNVQMPGTMDEIKAKVESFFSVKE</sequence>
<dbReference type="AlphaFoldDB" id="A0A1M6EQ44"/>
<dbReference type="RefSeq" id="WP_025833570.1">
    <property type="nucleotide sequence ID" value="NZ_FQZN01000010.1"/>
</dbReference>
<dbReference type="Proteomes" id="UP000184192">
    <property type="component" value="Unassembled WGS sequence"/>
</dbReference>
<proteinExistence type="predicted"/>
<dbReference type="EMBL" id="FQZN01000010">
    <property type="protein sequence ID" value="SHI87584.1"/>
    <property type="molecule type" value="Genomic_DNA"/>
</dbReference>
<protein>
    <submittedName>
        <fullName evidence="1">Uncharacterized protein</fullName>
    </submittedName>
</protein>